<dbReference type="GO" id="GO:1901135">
    <property type="term" value="P:carbohydrate derivative metabolic process"/>
    <property type="evidence" value="ECO:0007669"/>
    <property type="project" value="UniProtKB-ARBA"/>
</dbReference>
<dbReference type="PANTHER" id="PTHR12526:SF641">
    <property type="entry name" value="LIPOPOLYSACCHARIDE CORE BIOSYNTHESIS PROTEIN RFAG"/>
    <property type="match status" value="1"/>
</dbReference>
<dbReference type="Gene3D" id="3.40.50.2000">
    <property type="entry name" value="Glycogen Phosphorylase B"/>
    <property type="match status" value="2"/>
</dbReference>
<evidence type="ECO:0000313" key="3">
    <source>
        <dbReference type="Proteomes" id="UP000265560"/>
    </source>
</evidence>
<dbReference type="RefSeq" id="WP_119895214.1">
    <property type="nucleotide sequence ID" value="NZ_CP032419.1"/>
</dbReference>
<reference evidence="3" key="1">
    <citation type="submission" date="2018-09" db="EMBL/GenBank/DDBJ databases">
        <authorList>
            <person name="Zhu H."/>
        </authorList>
    </citation>
    <scope>NUCLEOTIDE SEQUENCE [LARGE SCALE GENOMIC DNA]</scope>
    <source>
        <strain evidence="3">K2W31S-8</strain>
    </source>
</reference>
<organism evidence="2 3">
    <name type="scientific">Pseudomonas cavernae</name>
    <dbReference type="NCBI Taxonomy" id="2320867"/>
    <lineage>
        <taxon>Bacteria</taxon>
        <taxon>Pseudomonadati</taxon>
        <taxon>Pseudomonadota</taxon>
        <taxon>Gammaproteobacteria</taxon>
        <taxon>Pseudomonadales</taxon>
        <taxon>Pseudomonadaceae</taxon>
        <taxon>Pseudomonas</taxon>
    </lineage>
</organism>
<dbReference type="Pfam" id="PF00534">
    <property type="entry name" value="Glycos_transf_1"/>
    <property type="match status" value="1"/>
</dbReference>
<feature type="domain" description="Glycosyl transferase family 1" evidence="1">
    <location>
        <begin position="184"/>
        <end position="348"/>
    </location>
</feature>
<dbReference type="Proteomes" id="UP000265560">
    <property type="component" value="Chromosome"/>
</dbReference>
<dbReference type="KEGG" id="pcav:D3880_20245"/>
<evidence type="ECO:0000313" key="2">
    <source>
        <dbReference type="EMBL" id="AYC34562.1"/>
    </source>
</evidence>
<evidence type="ECO:0000259" key="1">
    <source>
        <dbReference type="Pfam" id="PF00534"/>
    </source>
</evidence>
<dbReference type="CDD" id="cd03801">
    <property type="entry name" value="GT4_PimA-like"/>
    <property type="match status" value="1"/>
</dbReference>
<dbReference type="SUPFAM" id="SSF53756">
    <property type="entry name" value="UDP-Glycosyltransferase/glycogen phosphorylase"/>
    <property type="match status" value="1"/>
</dbReference>
<dbReference type="PANTHER" id="PTHR12526">
    <property type="entry name" value="GLYCOSYLTRANSFERASE"/>
    <property type="match status" value="1"/>
</dbReference>
<dbReference type="AlphaFoldDB" id="A0A385Z9V8"/>
<accession>A0A385Z9V8</accession>
<dbReference type="OrthoDB" id="9802524at2"/>
<sequence>MTLAFVLYKYFPFGGLQRDFLRIALECQQRGHAIRVYTMIWEGPVPDGFEVLVAPVKALFNHKRNEKFTAWVQADLSKRPVARVIGFNKMPGLDVYYAADPCFEDKAQTLRNGLYRKWGRYKHFADYERAVFAPEAKTEVLMISEVQQPLFVKHYATPAARFHLLPPGIAADRRAPANAAEIRAEFRREFKLADDELLLVQIGSGFKTKGLDRSLKAVAALPRELRQRTRLIVIGQDDPKPFLLQVKALGISAQVQILKGRSDIPRFLLGADLLIHPAYNENTGTVLLEALVAGLPVLVSDVCGYAHYIAEADSGRVLPGPFAQERLNRLLAEMLADAAARAAWARNGLAFAASADLYSMPQHAADVILVAEPACN</sequence>
<protein>
    <submittedName>
        <fullName evidence="2">Glycosyltransferase</fullName>
    </submittedName>
</protein>
<keyword evidence="3" id="KW-1185">Reference proteome</keyword>
<proteinExistence type="predicted"/>
<dbReference type="InterPro" id="IPR001296">
    <property type="entry name" value="Glyco_trans_1"/>
</dbReference>
<dbReference type="GO" id="GO:0016757">
    <property type="term" value="F:glycosyltransferase activity"/>
    <property type="evidence" value="ECO:0007669"/>
    <property type="project" value="InterPro"/>
</dbReference>
<keyword evidence="2" id="KW-0808">Transferase</keyword>
<dbReference type="EMBL" id="CP032419">
    <property type="protein sequence ID" value="AYC34562.1"/>
    <property type="molecule type" value="Genomic_DNA"/>
</dbReference>
<gene>
    <name evidence="2" type="ORF">D3880_20245</name>
</gene>
<name>A0A385Z9V8_9PSED</name>